<dbReference type="Gene3D" id="1.20.1050.10">
    <property type="match status" value="1"/>
</dbReference>
<dbReference type="InterPro" id="IPR040079">
    <property type="entry name" value="Glutathione_S-Trfase"/>
</dbReference>
<evidence type="ECO:0000259" key="4">
    <source>
        <dbReference type="Pfam" id="PF17172"/>
    </source>
</evidence>
<dbReference type="InterPro" id="IPR033468">
    <property type="entry name" value="Metaxin_GST"/>
</dbReference>
<dbReference type="InterPro" id="IPR026928">
    <property type="entry name" value="FAX/IsoI-like"/>
</dbReference>
<sequence length="378" mass="42726">MATEVENPPTVPAVAEEKKEEVVVETTTTAVVVVETTEKPVEEVAKEVPAPAPVKEPAPKKPNVFKQNFEKDVVYLYQFARTTSLPSLSPYVLKVETWLRLSGLKYENVDHKFKLYSKKGQLPFVEVNGQQICDSSNIIKELSQKFDKDIDAGLNNEQKTISHAMISMVENHLTFVIMAWRAKNPGEMVNGYKINFQQSLGSKIPNAILNFFFKINYGHRASKKVKAQGIGVHKPDEIIELGKEDLKALSELLADKPFFFGDEPTLLDVVVFASTAQIYFISDDAKYALKEYMVEHCANLVGHVSRIKERCYPDWDEICNNLELNPHLPKPEPEVKENKEGADTEKAAEQDKESDKELVKEKVDEKIDENKEKEVAAQ</sequence>
<feature type="domain" description="Metaxin glutathione S-transferase" evidence="3">
    <location>
        <begin position="242"/>
        <end position="307"/>
    </location>
</feature>
<reference evidence="5" key="1">
    <citation type="submission" date="2021-03" db="EMBL/GenBank/DDBJ databases">
        <title>Chromosome level genome of the anhydrobiotic midge Polypedilum vanderplanki.</title>
        <authorList>
            <person name="Yoshida Y."/>
            <person name="Kikawada T."/>
            <person name="Gusev O."/>
        </authorList>
    </citation>
    <scope>NUCLEOTIDE SEQUENCE</scope>
    <source>
        <strain evidence="5">NIAS01</strain>
        <tissue evidence="5">Whole body or cell culture</tissue>
    </source>
</reference>
<dbReference type="InterPro" id="IPR036282">
    <property type="entry name" value="Glutathione-S-Trfase_C_sf"/>
</dbReference>
<dbReference type="SFLD" id="SFLDS00019">
    <property type="entry name" value="Glutathione_Transferase_(cytos"/>
    <property type="match status" value="1"/>
</dbReference>
<dbReference type="Pfam" id="PF17171">
    <property type="entry name" value="GST_C_6"/>
    <property type="match status" value="1"/>
</dbReference>
<dbReference type="OrthoDB" id="5809458at2759"/>
<feature type="compositionally biased region" description="Basic and acidic residues" evidence="2">
    <location>
        <begin position="329"/>
        <end position="378"/>
    </location>
</feature>
<dbReference type="SUPFAM" id="SSF47616">
    <property type="entry name" value="GST C-terminal domain-like"/>
    <property type="match status" value="1"/>
</dbReference>
<feature type="region of interest" description="Disordered" evidence="2">
    <location>
        <begin position="326"/>
        <end position="378"/>
    </location>
</feature>
<dbReference type="SFLD" id="SFLDG01200">
    <property type="entry name" value="SUF1.1"/>
    <property type="match status" value="1"/>
</dbReference>
<protein>
    <recommendedName>
        <fullName evidence="7">Failed axon connections</fullName>
    </recommendedName>
</protein>
<feature type="domain" description="Thioredoxin-like fold" evidence="4">
    <location>
        <begin position="90"/>
        <end position="181"/>
    </location>
</feature>
<gene>
    <name evidence="5" type="ORF">PVAND_016115</name>
</gene>
<evidence type="ECO:0000313" key="5">
    <source>
        <dbReference type="EMBL" id="KAG5668163.1"/>
    </source>
</evidence>
<name>A0A9J6BF95_POLVA</name>
<evidence type="ECO:0000256" key="2">
    <source>
        <dbReference type="SAM" id="MobiDB-lite"/>
    </source>
</evidence>
<dbReference type="GO" id="GO:0005737">
    <property type="term" value="C:cytoplasm"/>
    <property type="evidence" value="ECO:0007669"/>
    <property type="project" value="TreeGrafter"/>
</dbReference>
<evidence type="ECO:0008006" key="7">
    <source>
        <dbReference type="Google" id="ProtNLM"/>
    </source>
</evidence>
<evidence type="ECO:0000256" key="1">
    <source>
        <dbReference type="ARBA" id="ARBA00006475"/>
    </source>
</evidence>
<dbReference type="AlphaFoldDB" id="A0A9J6BF95"/>
<comment type="similarity">
    <text evidence="1">Belongs to the FAX family.</text>
</comment>
<dbReference type="PANTHER" id="PTHR12289:SF41">
    <property type="entry name" value="FAILED AXON CONNECTIONS-RELATED"/>
    <property type="match status" value="1"/>
</dbReference>
<organism evidence="5 6">
    <name type="scientific">Polypedilum vanderplanki</name>
    <name type="common">Sleeping chironomid midge</name>
    <dbReference type="NCBI Taxonomy" id="319348"/>
    <lineage>
        <taxon>Eukaryota</taxon>
        <taxon>Metazoa</taxon>
        <taxon>Ecdysozoa</taxon>
        <taxon>Arthropoda</taxon>
        <taxon>Hexapoda</taxon>
        <taxon>Insecta</taxon>
        <taxon>Pterygota</taxon>
        <taxon>Neoptera</taxon>
        <taxon>Endopterygota</taxon>
        <taxon>Diptera</taxon>
        <taxon>Nematocera</taxon>
        <taxon>Chironomoidea</taxon>
        <taxon>Chironomidae</taxon>
        <taxon>Chironominae</taxon>
        <taxon>Polypedilum</taxon>
        <taxon>Polypedilum</taxon>
    </lineage>
</organism>
<dbReference type="Proteomes" id="UP001107558">
    <property type="component" value="Chromosome 4"/>
</dbReference>
<evidence type="ECO:0000259" key="3">
    <source>
        <dbReference type="Pfam" id="PF17171"/>
    </source>
</evidence>
<dbReference type="EMBL" id="JADBJN010000004">
    <property type="protein sequence ID" value="KAG5668163.1"/>
    <property type="molecule type" value="Genomic_DNA"/>
</dbReference>
<dbReference type="InterPro" id="IPR036249">
    <property type="entry name" value="Thioredoxin-like_sf"/>
</dbReference>
<keyword evidence="6" id="KW-1185">Reference proteome</keyword>
<dbReference type="CDD" id="cd03193">
    <property type="entry name" value="GST_C_Metaxin"/>
    <property type="match status" value="1"/>
</dbReference>
<dbReference type="Pfam" id="PF17172">
    <property type="entry name" value="GST_N_4"/>
    <property type="match status" value="1"/>
</dbReference>
<dbReference type="PANTHER" id="PTHR12289">
    <property type="entry name" value="METAXIN RELATED"/>
    <property type="match status" value="1"/>
</dbReference>
<proteinExistence type="inferred from homology"/>
<evidence type="ECO:0000313" key="6">
    <source>
        <dbReference type="Proteomes" id="UP001107558"/>
    </source>
</evidence>
<dbReference type="InterPro" id="IPR012336">
    <property type="entry name" value="Thioredoxin-like_fold"/>
</dbReference>
<accession>A0A9J6BF95</accession>
<dbReference type="CDD" id="cd03080">
    <property type="entry name" value="GST_N_Metaxin_like"/>
    <property type="match status" value="1"/>
</dbReference>
<dbReference type="SUPFAM" id="SSF52833">
    <property type="entry name" value="Thioredoxin-like"/>
    <property type="match status" value="1"/>
</dbReference>
<comment type="caution">
    <text evidence="5">The sequence shown here is derived from an EMBL/GenBank/DDBJ whole genome shotgun (WGS) entry which is preliminary data.</text>
</comment>
<dbReference type="SFLD" id="SFLDG01180">
    <property type="entry name" value="SUF1"/>
    <property type="match status" value="1"/>
</dbReference>
<dbReference type="InterPro" id="IPR050931">
    <property type="entry name" value="Mito_Protein_Transport_Metaxin"/>
</dbReference>